<reference evidence="1 2" key="1">
    <citation type="submission" date="2021-06" db="EMBL/GenBank/DDBJ databases">
        <title>Caerostris darwini draft genome.</title>
        <authorList>
            <person name="Kono N."/>
            <person name="Arakawa K."/>
        </authorList>
    </citation>
    <scope>NUCLEOTIDE SEQUENCE [LARGE SCALE GENOMIC DNA]</scope>
</reference>
<gene>
    <name evidence="1" type="ORF">CDAR_105631</name>
</gene>
<organism evidence="1 2">
    <name type="scientific">Caerostris darwini</name>
    <dbReference type="NCBI Taxonomy" id="1538125"/>
    <lineage>
        <taxon>Eukaryota</taxon>
        <taxon>Metazoa</taxon>
        <taxon>Ecdysozoa</taxon>
        <taxon>Arthropoda</taxon>
        <taxon>Chelicerata</taxon>
        <taxon>Arachnida</taxon>
        <taxon>Araneae</taxon>
        <taxon>Araneomorphae</taxon>
        <taxon>Entelegynae</taxon>
        <taxon>Araneoidea</taxon>
        <taxon>Araneidae</taxon>
        <taxon>Caerostris</taxon>
    </lineage>
</organism>
<dbReference type="Proteomes" id="UP001054837">
    <property type="component" value="Unassembled WGS sequence"/>
</dbReference>
<sequence length="143" mass="16611">MFKENVPGQIIYNSKNILHLSPKPMLFIYIRQDKNTALSFTPKCQNKNLDSICYLKFCLENNKSNELQSRKVQNRNKFPLLSNKTERDLILFLWGSWDFSAIFPTTKSFPEPLLKNDSVRNAPSSNEIQSFIYAAASHSFEQQ</sequence>
<evidence type="ECO:0000313" key="2">
    <source>
        <dbReference type="Proteomes" id="UP001054837"/>
    </source>
</evidence>
<protein>
    <submittedName>
        <fullName evidence="1">Uncharacterized protein</fullName>
    </submittedName>
</protein>
<name>A0AAV4V016_9ARAC</name>
<accession>A0AAV4V016</accession>
<evidence type="ECO:0000313" key="1">
    <source>
        <dbReference type="EMBL" id="GIY63491.1"/>
    </source>
</evidence>
<dbReference type="EMBL" id="BPLQ01012188">
    <property type="protein sequence ID" value="GIY63491.1"/>
    <property type="molecule type" value="Genomic_DNA"/>
</dbReference>
<dbReference type="AlphaFoldDB" id="A0AAV4V016"/>
<comment type="caution">
    <text evidence="1">The sequence shown here is derived from an EMBL/GenBank/DDBJ whole genome shotgun (WGS) entry which is preliminary data.</text>
</comment>
<keyword evidence="2" id="KW-1185">Reference proteome</keyword>
<proteinExistence type="predicted"/>